<feature type="transmembrane region" description="Helical" evidence="10">
    <location>
        <begin position="381"/>
        <end position="405"/>
    </location>
</feature>
<feature type="domain" description="ABC transporter" evidence="11">
    <location>
        <begin position="482"/>
        <end position="717"/>
    </location>
</feature>
<evidence type="ECO:0000313" key="17">
    <source>
        <dbReference type="Proteomes" id="UP000236724"/>
    </source>
</evidence>
<dbReference type="InterPro" id="IPR027417">
    <property type="entry name" value="P-loop_NTPase"/>
</dbReference>
<accession>A0A1H6F5X9</accession>
<dbReference type="Proteomes" id="UP000236724">
    <property type="component" value="Unassembled WGS sequence"/>
</dbReference>
<dbReference type="InterPro" id="IPR036640">
    <property type="entry name" value="ABC1_TM_sf"/>
</dbReference>
<keyword evidence="4 10" id="KW-0812">Transmembrane</keyword>
<evidence type="ECO:0000259" key="13">
    <source>
        <dbReference type="PROSITE" id="PS50990"/>
    </source>
</evidence>
<feature type="transmembrane region" description="Helical" evidence="10">
    <location>
        <begin position="268"/>
        <end position="293"/>
    </location>
</feature>
<dbReference type="CDD" id="cd18587">
    <property type="entry name" value="ABC_6TM_LapB_like"/>
    <property type="match status" value="1"/>
</dbReference>
<dbReference type="AlphaFoldDB" id="A0A1H6F5X9"/>
<dbReference type="PANTHER" id="PTHR43394:SF1">
    <property type="entry name" value="ATP-BINDING CASSETTE SUB-FAMILY B MEMBER 10, MITOCHONDRIAL"/>
    <property type="match status" value="1"/>
</dbReference>
<dbReference type="SUPFAM" id="SSF52540">
    <property type="entry name" value="P-loop containing nucleoside triphosphate hydrolases"/>
    <property type="match status" value="1"/>
</dbReference>
<dbReference type="InterPro" id="IPR039421">
    <property type="entry name" value="Type_1_exporter"/>
</dbReference>
<keyword evidence="7 15" id="KW-0067">ATP-binding</keyword>
<evidence type="ECO:0000256" key="9">
    <source>
        <dbReference type="ARBA" id="ARBA00023136"/>
    </source>
</evidence>
<keyword evidence="5" id="KW-0547">Nucleotide-binding</keyword>
<dbReference type="InterPro" id="IPR005074">
    <property type="entry name" value="Peptidase_C39"/>
</dbReference>
<dbReference type="FunFam" id="3.40.50.300:FF:000299">
    <property type="entry name" value="ABC transporter ATP-binding protein/permease"/>
    <property type="match status" value="1"/>
</dbReference>
<dbReference type="Gene3D" id="3.90.70.10">
    <property type="entry name" value="Cysteine proteinases"/>
    <property type="match status" value="1"/>
</dbReference>
<dbReference type="InterPro" id="IPR003439">
    <property type="entry name" value="ABC_transporter-like_ATP-bd"/>
</dbReference>
<dbReference type="Pfam" id="PF00005">
    <property type="entry name" value="ABC_tran"/>
    <property type="match status" value="1"/>
</dbReference>
<dbReference type="SMART" id="SM00382">
    <property type="entry name" value="AAA"/>
    <property type="match status" value="1"/>
</dbReference>
<dbReference type="GO" id="GO:0005886">
    <property type="term" value="C:plasma membrane"/>
    <property type="evidence" value="ECO:0007669"/>
    <property type="project" value="UniProtKB-SubCell"/>
</dbReference>
<name>A0A1H6F5X9_9GAMM</name>
<evidence type="ECO:0000256" key="1">
    <source>
        <dbReference type="ARBA" id="ARBA00004651"/>
    </source>
</evidence>
<dbReference type="SUPFAM" id="SSF90123">
    <property type="entry name" value="ABC transporter transmembrane region"/>
    <property type="match status" value="1"/>
</dbReference>
<evidence type="ECO:0000259" key="12">
    <source>
        <dbReference type="PROSITE" id="PS50929"/>
    </source>
</evidence>
<dbReference type="GO" id="GO:0005524">
    <property type="term" value="F:ATP binding"/>
    <property type="evidence" value="ECO:0007669"/>
    <property type="project" value="UniProtKB-KW"/>
</dbReference>
<dbReference type="InterPro" id="IPR011527">
    <property type="entry name" value="ABC1_TM_dom"/>
</dbReference>
<dbReference type="Gene3D" id="1.20.1560.10">
    <property type="entry name" value="ABC transporter type 1, transmembrane domain"/>
    <property type="match status" value="1"/>
</dbReference>
<feature type="domain" description="ABC transmembrane type-1" evidence="12">
    <location>
        <begin position="162"/>
        <end position="440"/>
    </location>
</feature>
<dbReference type="PROSITE" id="PS50990">
    <property type="entry name" value="PEPTIDASE_C39"/>
    <property type="match status" value="1"/>
</dbReference>
<dbReference type="PANTHER" id="PTHR43394">
    <property type="entry name" value="ATP-DEPENDENT PERMEASE MDL1, MITOCHONDRIAL"/>
    <property type="match status" value="1"/>
</dbReference>
<protein>
    <submittedName>
        <fullName evidence="15">Toxin RTX-I translocation ATP-binding protein</fullName>
    </submittedName>
</protein>
<dbReference type="RefSeq" id="WP_103918286.1">
    <property type="nucleotide sequence ID" value="NZ_FMSV02000010.1"/>
</dbReference>
<dbReference type="InterPro" id="IPR017750">
    <property type="entry name" value="ATPase_T1SS"/>
</dbReference>
<dbReference type="CDD" id="cd02421">
    <property type="entry name" value="Peptidase_C39_likeD"/>
    <property type="match status" value="1"/>
</dbReference>
<evidence type="ECO:0000313" key="15">
    <source>
        <dbReference type="EMBL" id="SEH05577.1"/>
    </source>
</evidence>
<evidence type="ECO:0000256" key="3">
    <source>
        <dbReference type="ARBA" id="ARBA00022475"/>
    </source>
</evidence>
<reference evidence="15 17" key="1">
    <citation type="submission" date="2016-10" db="EMBL/GenBank/DDBJ databases">
        <authorList>
            <person name="de Groot N.N."/>
        </authorList>
    </citation>
    <scope>NUCLEOTIDE SEQUENCE [LARGE SCALE GENOMIC DNA]</scope>
    <source>
        <strain evidence="15">MBHS1</strain>
    </source>
</reference>
<feature type="domain" description="Peptidase C39" evidence="13">
    <location>
        <begin position="3"/>
        <end position="125"/>
    </location>
</feature>
<keyword evidence="3" id="KW-1003">Cell membrane</keyword>
<evidence type="ECO:0000259" key="11">
    <source>
        <dbReference type="PROSITE" id="PS50893"/>
    </source>
</evidence>
<keyword evidence="2" id="KW-0813">Transport</keyword>
<evidence type="ECO:0000256" key="6">
    <source>
        <dbReference type="ARBA" id="ARBA00022801"/>
    </source>
</evidence>
<dbReference type="EMBL" id="FMSV02000395">
    <property type="protein sequence ID" value="SEH05852.1"/>
    <property type="molecule type" value="Genomic_DNA"/>
</dbReference>
<evidence type="ECO:0000256" key="7">
    <source>
        <dbReference type="ARBA" id="ARBA00022840"/>
    </source>
</evidence>
<evidence type="ECO:0000313" key="14">
    <source>
        <dbReference type="EMBL" id="SEH04182.1"/>
    </source>
</evidence>
<dbReference type="PROSITE" id="PS50893">
    <property type="entry name" value="ABC_TRANSPORTER_2"/>
    <property type="match status" value="1"/>
</dbReference>
<dbReference type="Pfam" id="PF03412">
    <property type="entry name" value="Peptidase_C39"/>
    <property type="match status" value="1"/>
</dbReference>
<dbReference type="GO" id="GO:0015421">
    <property type="term" value="F:ABC-type oligopeptide transporter activity"/>
    <property type="evidence" value="ECO:0007669"/>
    <property type="project" value="TreeGrafter"/>
</dbReference>
<feature type="transmembrane region" description="Helical" evidence="10">
    <location>
        <begin position="162"/>
        <end position="184"/>
    </location>
</feature>
<dbReference type="GO" id="GO:0008233">
    <property type="term" value="F:peptidase activity"/>
    <property type="evidence" value="ECO:0007669"/>
    <property type="project" value="InterPro"/>
</dbReference>
<dbReference type="NCBIfam" id="TIGR03375">
    <property type="entry name" value="type_I_sec_LssB"/>
    <property type="match status" value="1"/>
</dbReference>
<evidence type="ECO:0000313" key="16">
    <source>
        <dbReference type="EMBL" id="SEH05852.1"/>
    </source>
</evidence>
<dbReference type="EMBL" id="FMSV02000010">
    <property type="protein sequence ID" value="SEH04182.1"/>
    <property type="molecule type" value="Genomic_DNA"/>
</dbReference>
<dbReference type="GO" id="GO:0016887">
    <property type="term" value="F:ATP hydrolysis activity"/>
    <property type="evidence" value="ECO:0007669"/>
    <property type="project" value="InterPro"/>
</dbReference>
<dbReference type="Gene3D" id="3.40.50.300">
    <property type="entry name" value="P-loop containing nucleotide triphosphate hydrolases"/>
    <property type="match status" value="1"/>
</dbReference>
<sequence length="717" mass="79459">MDKAYPADDNLRLSLYSLCRFFKLPVSETQLLSGLPLENGYLSPALLERAAQRANLSASLLSRPLQQIQNTHLPALLLLKGQQACVLLEKTAEQAKILLPETGDGVQMLALKDLENTYTGQVLFAQPQYRFDQRSQLLQHKKSTGHWYWRTLWQSWPLYSEVLLASLLINLFALAAPLFVMNVYDRVVPNHAQETLWVLAIGASLVFVFDWLMRTLRGYFIDVAGKRADVELSASIFSHLLNTRTSAQPKSAGAFANHLQEFDSFRDFFTSATLATVIDLPFSLLFISVIWLIGGDLVWVPLLAMPLVLLVGFLIQIPLRKVVEQTLRAGAQKQASLVETLNGLDTVRACNAESQQQYRWEQLSQKIAQSSLKSRFISASAVNFSILTQQLAYVLIVVLGVYQIMQGSLTMGGLIACTILSGRALAPLAQIAALLTRYHQSATALKALSQIMQQPVERPEASVENAVEAKSFLHRPQLQGNIQFQQVQFQYPGQQQAALQNLSLQIQAGERIGIIGRVGSGKSTIARLLLGLYPPDQGMILFDSLEARQIDPSDIRQNIGYVPQEVTLFFGTLRENLCFGLNAVSDEQLLQAAQQTGVDQLARQHPQGFDMPISERGSDLSGGQRQAIAVTRALLTQPQILLLDEPSNAMDNQAETQFKQQLQSQLDGRTLVLITHRASLLTLVERLIVLDKGQVVADGEKQQVLDALASGQIKIRS</sequence>
<keyword evidence="17" id="KW-1185">Reference proteome</keyword>
<dbReference type="CDD" id="cd03245">
    <property type="entry name" value="ABCC_bacteriocin_exporters"/>
    <property type="match status" value="1"/>
</dbReference>
<evidence type="ECO:0000256" key="8">
    <source>
        <dbReference type="ARBA" id="ARBA00022989"/>
    </source>
</evidence>
<dbReference type="GO" id="GO:0006508">
    <property type="term" value="P:proteolysis"/>
    <property type="evidence" value="ECO:0007669"/>
    <property type="project" value="InterPro"/>
</dbReference>
<dbReference type="InterPro" id="IPR003593">
    <property type="entry name" value="AAA+_ATPase"/>
</dbReference>
<evidence type="ECO:0000256" key="5">
    <source>
        <dbReference type="ARBA" id="ARBA00022741"/>
    </source>
</evidence>
<evidence type="ECO:0000256" key="4">
    <source>
        <dbReference type="ARBA" id="ARBA00022692"/>
    </source>
</evidence>
<dbReference type="OrthoDB" id="9806127at2"/>
<dbReference type="PROSITE" id="PS50929">
    <property type="entry name" value="ABC_TM1F"/>
    <property type="match status" value="1"/>
</dbReference>
<organism evidence="15 17">
    <name type="scientific">Candidatus Venteria ishoeyi</name>
    <dbReference type="NCBI Taxonomy" id="1899563"/>
    <lineage>
        <taxon>Bacteria</taxon>
        <taxon>Pseudomonadati</taxon>
        <taxon>Pseudomonadota</taxon>
        <taxon>Gammaproteobacteria</taxon>
        <taxon>Thiotrichales</taxon>
        <taxon>Thiotrichaceae</taxon>
        <taxon>Venteria</taxon>
    </lineage>
</organism>
<dbReference type="Pfam" id="PF00664">
    <property type="entry name" value="ABC_membrane"/>
    <property type="match status" value="1"/>
</dbReference>
<evidence type="ECO:0000256" key="2">
    <source>
        <dbReference type="ARBA" id="ARBA00022448"/>
    </source>
</evidence>
<evidence type="ECO:0000256" key="10">
    <source>
        <dbReference type="SAM" id="Phobius"/>
    </source>
</evidence>
<feature type="transmembrane region" description="Helical" evidence="10">
    <location>
        <begin position="299"/>
        <end position="319"/>
    </location>
</feature>
<gene>
    <name evidence="15" type="primary">apxIB_2</name>
    <name evidence="14" type="synonym">apxIB_1</name>
    <name evidence="16" type="synonym">apxIB_3</name>
    <name evidence="14" type="ORF">MBHS_00027</name>
    <name evidence="15" type="ORF">MBHS_01432</name>
    <name evidence="16" type="ORF">MBHS_01707</name>
</gene>
<keyword evidence="9 10" id="KW-0472">Membrane</keyword>
<keyword evidence="8 10" id="KW-1133">Transmembrane helix</keyword>
<comment type="subcellular location">
    <subcellularLocation>
        <location evidence="1">Cell membrane</location>
        <topology evidence="1">Multi-pass membrane protein</topology>
    </subcellularLocation>
</comment>
<dbReference type="EMBL" id="FMSV02000361">
    <property type="protein sequence ID" value="SEH05577.1"/>
    <property type="molecule type" value="Genomic_DNA"/>
</dbReference>
<proteinExistence type="predicted"/>
<keyword evidence="6" id="KW-0378">Hydrolase</keyword>
<feature type="transmembrane region" description="Helical" evidence="10">
    <location>
        <begin position="196"/>
        <end position="213"/>
    </location>
</feature>